<dbReference type="PANTHER" id="PTHR43736">
    <property type="entry name" value="ADP-RIBOSE PYROPHOSPHATASE"/>
    <property type="match status" value="1"/>
</dbReference>
<dbReference type="RefSeq" id="WP_169681224.1">
    <property type="nucleotide sequence ID" value="NZ_JABBNU010000006.1"/>
</dbReference>
<dbReference type="CDD" id="cd03674">
    <property type="entry name" value="NUDIX_Hydrolase"/>
    <property type="match status" value="1"/>
</dbReference>
<name>A0A848IWF6_9BACT</name>
<evidence type="ECO:0000313" key="3">
    <source>
        <dbReference type="Proteomes" id="UP000559010"/>
    </source>
</evidence>
<dbReference type="Proteomes" id="UP000559010">
    <property type="component" value="Unassembled WGS sequence"/>
</dbReference>
<dbReference type="Gene3D" id="3.90.79.10">
    <property type="entry name" value="Nucleoside Triphosphate Pyrophosphohydrolase"/>
    <property type="match status" value="1"/>
</dbReference>
<protein>
    <submittedName>
        <fullName evidence="2">NUDIX hydrolase</fullName>
    </submittedName>
</protein>
<comment type="caution">
    <text evidence="2">The sequence shown here is derived from an EMBL/GenBank/DDBJ whole genome shotgun (WGS) entry which is preliminary data.</text>
</comment>
<dbReference type="AlphaFoldDB" id="A0A848IWF6"/>
<dbReference type="GO" id="GO:0016787">
    <property type="term" value="F:hydrolase activity"/>
    <property type="evidence" value="ECO:0007669"/>
    <property type="project" value="UniProtKB-KW"/>
</dbReference>
<organism evidence="2 3">
    <name type="scientific">Marinigracilibium pacificum</name>
    <dbReference type="NCBI Taxonomy" id="2729599"/>
    <lineage>
        <taxon>Bacteria</taxon>
        <taxon>Pseudomonadati</taxon>
        <taxon>Bacteroidota</taxon>
        <taxon>Cytophagia</taxon>
        <taxon>Cytophagales</taxon>
        <taxon>Flammeovirgaceae</taxon>
        <taxon>Marinigracilibium</taxon>
    </lineage>
</organism>
<dbReference type="EMBL" id="JABBNU010000006">
    <property type="protein sequence ID" value="NMM48853.1"/>
    <property type="molecule type" value="Genomic_DNA"/>
</dbReference>
<accession>A0A848IWF6</accession>
<reference evidence="2 3" key="1">
    <citation type="submission" date="2020-04" db="EMBL/GenBank/DDBJ databases">
        <title>Flammeovirgaceae bacterium KN852 isolated from deep sea.</title>
        <authorList>
            <person name="Zhang D.-C."/>
        </authorList>
    </citation>
    <scope>NUCLEOTIDE SEQUENCE [LARGE SCALE GENOMIC DNA]</scope>
    <source>
        <strain evidence="2 3">KN852</strain>
    </source>
</reference>
<dbReference type="SUPFAM" id="SSF55811">
    <property type="entry name" value="Nudix"/>
    <property type="match status" value="1"/>
</dbReference>
<evidence type="ECO:0000259" key="1">
    <source>
        <dbReference type="PROSITE" id="PS51462"/>
    </source>
</evidence>
<dbReference type="Pfam" id="PF00293">
    <property type="entry name" value="NUDIX"/>
    <property type="match status" value="1"/>
</dbReference>
<gene>
    <name evidence="2" type="ORF">HH304_10615</name>
</gene>
<proteinExistence type="predicted"/>
<dbReference type="InterPro" id="IPR000086">
    <property type="entry name" value="NUDIX_hydrolase_dom"/>
</dbReference>
<dbReference type="PROSITE" id="PS51462">
    <property type="entry name" value="NUDIX"/>
    <property type="match status" value="1"/>
</dbReference>
<dbReference type="PANTHER" id="PTHR43736:SF1">
    <property type="entry name" value="DIHYDRONEOPTERIN TRIPHOSPHATE DIPHOSPHATASE"/>
    <property type="match status" value="1"/>
</dbReference>
<evidence type="ECO:0000313" key="2">
    <source>
        <dbReference type="EMBL" id="NMM48853.1"/>
    </source>
</evidence>
<sequence>MNFDLIPALKGMKYKEEIEEEFIEKMIHLHNEEPEAYTRKSNDAHFTASAILIDQYCEEILLLNHKKLGRWLQPGGHADGEKNLPEVSMKELHEETNALSAKLYDIIPFDVDIHKIPESGEVKEHYHYDLRFLWITDNKEEVRSNKESKGLKWVSISELADVTDEESFARIQRKLIAISSNILLSVGT</sequence>
<keyword evidence="3" id="KW-1185">Reference proteome</keyword>
<keyword evidence="2" id="KW-0378">Hydrolase</keyword>
<dbReference type="InterPro" id="IPR015797">
    <property type="entry name" value="NUDIX_hydrolase-like_dom_sf"/>
</dbReference>
<feature type="domain" description="Nudix hydrolase" evidence="1">
    <location>
        <begin position="43"/>
        <end position="176"/>
    </location>
</feature>